<proteinExistence type="predicted"/>
<dbReference type="InterPro" id="IPR051011">
    <property type="entry name" value="Metal_resp_trans_reg"/>
</dbReference>
<dbReference type="NCBIfam" id="NF033788">
    <property type="entry name" value="HTH_metalloreg"/>
    <property type="match status" value="1"/>
</dbReference>
<dbReference type="InterPro" id="IPR036390">
    <property type="entry name" value="WH_DNA-bd_sf"/>
</dbReference>
<dbReference type="InterPro" id="IPR011991">
    <property type="entry name" value="ArsR-like_HTH"/>
</dbReference>
<comment type="caution">
    <text evidence="5">The sequence shown here is derived from an EMBL/GenBank/DDBJ whole genome shotgun (WGS) entry which is preliminary data.</text>
</comment>
<gene>
    <name evidence="5" type="ORF">C8R21_12131</name>
</gene>
<dbReference type="Proteomes" id="UP000244152">
    <property type="component" value="Unassembled WGS sequence"/>
</dbReference>
<dbReference type="Pfam" id="PF01022">
    <property type="entry name" value="HTH_5"/>
    <property type="match status" value="1"/>
</dbReference>
<evidence type="ECO:0000313" key="6">
    <source>
        <dbReference type="Proteomes" id="UP000244152"/>
    </source>
</evidence>
<dbReference type="EMBL" id="QAOK01000021">
    <property type="protein sequence ID" value="PTQ79904.1"/>
    <property type="molecule type" value="Genomic_DNA"/>
</dbReference>
<dbReference type="PRINTS" id="PR00778">
    <property type="entry name" value="HTHARSR"/>
</dbReference>
<name>A0A2T5I7V7_9PROT</name>
<dbReference type="GO" id="GO:0003700">
    <property type="term" value="F:DNA-binding transcription factor activity"/>
    <property type="evidence" value="ECO:0007669"/>
    <property type="project" value="InterPro"/>
</dbReference>
<keyword evidence="2" id="KW-0238">DNA-binding</keyword>
<evidence type="ECO:0000256" key="1">
    <source>
        <dbReference type="ARBA" id="ARBA00023015"/>
    </source>
</evidence>
<keyword evidence="1" id="KW-0805">Transcription regulation</keyword>
<dbReference type="PANTHER" id="PTHR43132">
    <property type="entry name" value="ARSENICAL RESISTANCE OPERON REPRESSOR ARSR-RELATED"/>
    <property type="match status" value="1"/>
</dbReference>
<dbReference type="PANTHER" id="PTHR43132:SF2">
    <property type="entry name" value="ARSENICAL RESISTANCE OPERON REPRESSOR ARSR-RELATED"/>
    <property type="match status" value="1"/>
</dbReference>
<dbReference type="AlphaFoldDB" id="A0A2T5I7V7"/>
<dbReference type="GO" id="GO:0003677">
    <property type="term" value="F:DNA binding"/>
    <property type="evidence" value="ECO:0007669"/>
    <property type="project" value="UniProtKB-KW"/>
</dbReference>
<dbReference type="InterPro" id="IPR001845">
    <property type="entry name" value="HTH_ArsR_DNA-bd_dom"/>
</dbReference>
<keyword evidence="3" id="KW-0804">Transcription</keyword>
<reference evidence="5 6" key="1">
    <citation type="submission" date="2018-04" db="EMBL/GenBank/DDBJ databases">
        <title>Active sludge and wastewater microbial communities from Klosterneuburg, Austria.</title>
        <authorList>
            <person name="Wagner M."/>
        </authorList>
    </citation>
    <scope>NUCLEOTIDE SEQUENCE [LARGE SCALE GENOMIC DNA]</scope>
    <source>
        <strain evidence="5 6">Nl12</strain>
    </source>
</reference>
<evidence type="ECO:0000256" key="3">
    <source>
        <dbReference type="ARBA" id="ARBA00023163"/>
    </source>
</evidence>
<feature type="domain" description="HTH arsR-type" evidence="4">
    <location>
        <begin position="11"/>
        <end position="106"/>
    </location>
</feature>
<dbReference type="SUPFAM" id="SSF46785">
    <property type="entry name" value="Winged helix' DNA-binding domain"/>
    <property type="match status" value="1"/>
</dbReference>
<accession>A0A2T5I7V7</accession>
<sequence length="217" mass="23807">MKPEDFPDISAMRTSASTVCGMLKVLANEDRLLILCQLIKGACNVGELEALLGIRQPTLSQQLTVLRDEGLVTTEKKVNTSIIRSPAWRQFRSCRHYIASTAGETKASTLEHSMKINRGERRMNKDMPQTQQTQGMTADPVTLARHWSNTFDVVVVGGGSAGIGVTASLLRRCSSLRIDSTLKTAPHSSGRRLDTYAACCLLPVLQGRVLQLLKLLQ</sequence>
<dbReference type="InterPro" id="IPR036388">
    <property type="entry name" value="WH-like_DNA-bd_sf"/>
</dbReference>
<dbReference type="Gene3D" id="1.10.10.10">
    <property type="entry name" value="Winged helix-like DNA-binding domain superfamily/Winged helix DNA-binding domain"/>
    <property type="match status" value="1"/>
</dbReference>
<evidence type="ECO:0000259" key="4">
    <source>
        <dbReference type="PROSITE" id="PS50987"/>
    </source>
</evidence>
<organism evidence="5 6">
    <name type="scientific">Nitrosospira multiformis</name>
    <dbReference type="NCBI Taxonomy" id="1231"/>
    <lineage>
        <taxon>Bacteria</taxon>
        <taxon>Pseudomonadati</taxon>
        <taxon>Pseudomonadota</taxon>
        <taxon>Betaproteobacteria</taxon>
        <taxon>Nitrosomonadales</taxon>
        <taxon>Nitrosomonadaceae</taxon>
        <taxon>Nitrosospira</taxon>
    </lineage>
</organism>
<dbReference type="CDD" id="cd00090">
    <property type="entry name" value="HTH_ARSR"/>
    <property type="match status" value="1"/>
</dbReference>
<dbReference type="SMART" id="SM00418">
    <property type="entry name" value="HTH_ARSR"/>
    <property type="match status" value="1"/>
</dbReference>
<evidence type="ECO:0000313" key="5">
    <source>
        <dbReference type="EMBL" id="PTQ79904.1"/>
    </source>
</evidence>
<protein>
    <submittedName>
        <fullName evidence="5">Regulatory ArsR family protein</fullName>
    </submittedName>
</protein>
<dbReference type="PROSITE" id="PS50987">
    <property type="entry name" value="HTH_ARSR_2"/>
    <property type="match status" value="1"/>
</dbReference>
<evidence type="ECO:0000256" key="2">
    <source>
        <dbReference type="ARBA" id="ARBA00023125"/>
    </source>
</evidence>